<organism evidence="1 2">
    <name type="scientific">Reticulomyxa filosa</name>
    <dbReference type="NCBI Taxonomy" id="46433"/>
    <lineage>
        <taxon>Eukaryota</taxon>
        <taxon>Sar</taxon>
        <taxon>Rhizaria</taxon>
        <taxon>Retaria</taxon>
        <taxon>Foraminifera</taxon>
        <taxon>Monothalamids</taxon>
        <taxon>Reticulomyxidae</taxon>
        <taxon>Reticulomyxa</taxon>
    </lineage>
</organism>
<evidence type="ECO:0000313" key="2">
    <source>
        <dbReference type="Proteomes" id="UP000023152"/>
    </source>
</evidence>
<gene>
    <name evidence="1" type="ORF">RFI_35845</name>
</gene>
<comment type="caution">
    <text evidence="1">The sequence shown here is derived from an EMBL/GenBank/DDBJ whole genome shotgun (WGS) entry which is preliminary data.</text>
</comment>
<protein>
    <recommendedName>
        <fullName evidence="3">TRAF-type domain-containing protein</fullName>
    </recommendedName>
</protein>
<evidence type="ECO:0008006" key="3">
    <source>
        <dbReference type="Google" id="ProtNLM"/>
    </source>
</evidence>
<evidence type="ECO:0000313" key="1">
    <source>
        <dbReference type="EMBL" id="ETO01594.1"/>
    </source>
</evidence>
<dbReference type="OrthoDB" id="1630758at2759"/>
<dbReference type="InterPro" id="IPR013083">
    <property type="entry name" value="Znf_RING/FYVE/PHD"/>
</dbReference>
<reference evidence="1 2" key="1">
    <citation type="journal article" date="2013" name="Curr. Biol.">
        <title>The Genome of the Foraminiferan Reticulomyxa filosa.</title>
        <authorList>
            <person name="Glockner G."/>
            <person name="Hulsmann N."/>
            <person name="Schleicher M."/>
            <person name="Noegel A.A."/>
            <person name="Eichinger L."/>
            <person name="Gallinger C."/>
            <person name="Pawlowski J."/>
            <person name="Sierra R."/>
            <person name="Euteneuer U."/>
            <person name="Pillet L."/>
            <person name="Moustafa A."/>
            <person name="Platzer M."/>
            <person name="Groth M."/>
            <person name="Szafranski K."/>
            <person name="Schliwa M."/>
        </authorList>
    </citation>
    <scope>NUCLEOTIDE SEQUENCE [LARGE SCALE GENOMIC DNA]</scope>
</reference>
<accession>X6LIZ8</accession>
<dbReference type="Proteomes" id="UP000023152">
    <property type="component" value="Unassembled WGS sequence"/>
</dbReference>
<dbReference type="Gene3D" id="3.30.40.10">
    <property type="entry name" value="Zinc/RING finger domain, C3HC4 (zinc finger)"/>
    <property type="match status" value="1"/>
</dbReference>
<dbReference type="EMBL" id="ASPP01037870">
    <property type="protein sequence ID" value="ETO01594.1"/>
    <property type="molecule type" value="Genomic_DNA"/>
</dbReference>
<keyword evidence="2" id="KW-1185">Reference proteome</keyword>
<feature type="non-terminal residue" evidence="1">
    <location>
        <position position="1"/>
    </location>
</feature>
<dbReference type="AlphaFoldDB" id="X6LIZ8"/>
<name>X6LIZ8_RETFI</name>
<sequence>IDLESFQKKTITSLRKEMLHLNVGCEEKKLENQTKPFPVSGCFKKVWILLINKPQKLNSLICCICNQIADNAMELHCDEHKNVDQIYLVGEQCLQNYLKENNEKYPIQQHGHCEFSQSRRQPNEGVKFEEDEGNCNFKGKMKDLKDHLDKSYNWISVKQSIPYEIINQLNLKDNDNEKDKQIEQINIFNFIFCDLFFNLTFTTKIYQIKL</sequence>
<proteinExistence type="predicted"/>